<keyword evidence="3" id="KW-1185">Reference proteome</keyword>
<evidence type="ECO:0000313" key="3">
    <source>
        <dbReference type="Proteomes" id="UP000310016"/>
    </source>
</evidence>
<sequence length="65" mass="6714">MRPLPMKSPRSVAVPLPLARGAGHAGYAMVFAVLALLATLQSPPLAAPQHHPNLQSTAIPTQPGV</sequence>
<feature type="compositionally biased region" description="Polar residues" evidence="1">
    <location>
        <begin position="52"/>
        <end position="65"/>
    </location>
</feature>
<evidence type="ECO:0000256" key="1">
    <source>
        <dbReference type="SAM" id="MobiDB-lite"/>
    </source>
</evidence>
<comment type="caution">
    <text evidence="2">The sequence shown here is derived from an EMBL/GenBank/DDBJ whole genome shotgun (WGS) entry which is preliminary data.</text>
</comment>
<gene>
    <name evidence="2" type="ORF">FAZ21_14890</name>
</gene>
<reference evidence="2 3" key="1">
    <citation type="submission" date="2019-04" db="EMBL/GenBank/DDBJ databases">
        <title>Chitiniphilus eburnea sp. nov., a novel chitinolytic bacterium isolated from aquaculture sludge.</title>
        <authorList>
            <person name="Sheng M."/>
        </authorList>
    </citation>
    <scope>NUCLEOTIDE SEQUENCE [LARGE SCALE GENOMIC DNA]</scope>
    <source>
        <strain evidence="2 3">HX-2-15</strain>
    </source>
</reference>
<name>A0A4V5MPP9_9NEIS</name>
<dbReference type="Proteomes" id="UP000310016">
    <property type="component" value="Unassembled WGS sequence"/>
</dbReference>
<dbReference type="AlphaFoldDB" id="A0A4V5MPP9"/>
<proteinExistence type="predicted"/>
<organism evidence="2 3">
    <name type="scientific">Chitiniphilus eburneus</name>
    <dbReference type="NCBI Taxonomy" id="2571148"/>
    <lineage>
        <taxon>Bacteria</taxon>
        <taxon>Pseudomonadati</taxon>
        <taxon>Pseudomonadota</taxon>
        <taxon>Betaproteobacteria</taxon>
        <taxon>Neisseriales</taxon>
        <taxon>Chitinibacteraceae</taxon>
        <taxon>Chitiniphilus</taxon>
    </lineage>
</organism>
<dbReference type="EMBL" id="SUMF01000021">
    <property type="protein sequence ID" value="TJZ69348.1"/>
    <property type="molecule type" value="Genomic_DNA"/>
</dbReference>
<evidence type="ECO:0000313" key="2">
    <source>
        <dbReference type="EMBL" id="TJZ69348.1"/>
    </source>
</evidence>
<accession>A0A4V5MPP9</accession>
<protein>
    <submittedName>
        <fullName evidence="2">Uncharacterized protein</fullName>
    </submittedName>
</protein>
<dbReference type="RefSeq" id="WP_136774237.1">
    <property type="nucleotide sequence ID" value="NZ_CP156074.1"/>
</dbReference>
<feature type="region of interest" description="Disordered" evidence="1">
    <location>
        <begin position="45"/>
        <end position="65"/>
    </location>
</feature>